<feature type="domain" description="Partial AB-hydrolase lipase" evidence="7">
    <location>
        <begin position="10"/>
        <end position="69"/>
    </location>
</feature>
<evidence type="ECO:0000256" key="2">
    <source>
        <dbReference type="ARBA" id="ARBA00022729"/>
    </source>
</evidence>
<keyword evidence="5" id="KW-0443">Lipid metabolism</keyword>
<keyword evidence="4" id="KW-0442">Lipid degradation</keyword>
<dbReference type="EMBL" id="FZQP02002526">
    <property type="protein sequence ID" value="VVC96004.1"/>
    <property type="molecule type" value="Genomic_DNA"/>
</dbReference>
<dbReference type="GO" id="GO:0016787">
    <property type="term" value="F:hydrolase activity"/>
    <property type="evidence" value="ECO:0007669"/>
    <property type="project" value="UniProtKB-KW"/>
</dbReference>
<evidence type="ECO:0000313" key="9">
    <source>
        <dbReference type="Proteomes" id="UP000324832"/>
    </source>
</evidence>
<dbReference type="InterPro" id="IPR029058">
    <property type="entry name" value="AB_hydrolase_fold"/>
</dbReference>
<dbReference type="GO" id="GO:0016042">
    <property type="term" value="P:lipid catabolic process"/>
    <property type="evidence" value="ECO:0007669"/>
    <property type="project" value="UniProtKB-KW"/>
</dbReference>
<dbReference type="Gene3D" id="3.40.50.1820">
    <property type="entry name" value="alpha/beta hydrolase"/>
    <property type="match status" value="4"/>
</dbReference>
<evidence type="ECO:0000259" key="7">
    <source>
        <dbReference type="Pfam" id="PF04083"/>
    </source>
</evidence>
<feature type="domain" description="Partial AB-hydrolase lipase" evidence="7">
    <location>
        <begin position="314"/>
        <end position="374"/>
    </location>
</feature>
<dbReference type="FunFam" id="3.40.50.1820:FF:000021">
    <property type="entry name" value="Lipase"/>
    <property type="match status" value="2"/>
</dbReference>
<keyword evidence="9" id="KW-1185">Reference proteome</keyword>
<accession>A0A5E4QFE6</accession>
<feature type="domain" description="Partial AB-hydrolase lipase" evidence="7">
    <location>
        <begin position="701"/>
        <end position="761"/>
    </location>
</feature>
<keyword evidence="3" id="KW-0378">Hydrolase</keyword>
<reference evidence="8 9" key="1">
    <citation type="submission" date="2017-07" db="EMBL/GenBank/DDBJ databases">
        <authorList>
            <person name="Talla V."/>
            <person name="Backstrom N."/>
        </authorList>
    </citation>
    <scope>NUCLEOTIDE SEQUENCE [LARGE SCALE GENOMIC DNA]</scope>
</reference>
<dbReference type="AlphaFoldDB" id="A0A5E4QFE6"/>
<evidence type="ECO:0000256" key="5">
    <source>
        <dbReference type="ARBA" id="ARBA00023098"/>
    </source>
</evidence>
<evidence type="ECO:0000256" key="4">
    <source>
        <dbReference type="ARBA" id="ARBA00022963"/>
    </source>
</evidence>
<proteinExistence type="inferred from homology"/>
<sequence>MFEPSAFQPDLVRKYRYPLEEHTVITPDGYILGMHRIPHGRDNNNEPKDKPIIFLMHGLLGSSSDFVLMGPGSGLAYILAEEGFDVWMGNARGNYYSRRHEWLRPDALLNTDFWDFSWDEIGHIDLPSMIDYTLEYTGKQQLHYIGFSQGTTSFFVMGSLRPEYNDKIISMHALAPVAYMAHNRNLLFNALAPFSRNIASLANLIGMGEFLPNNIIFNWAGQTFCHDEAIFQPVCSSILFLICGWNVNQHNATQLFSRNATVFKMLSGLLLLFSVAVTYAGRSPNADYVEELIRNNEFGRISDSVVEDAKLDVPDLVRKYRYPLEEHTIVTPDGYILGLHRIPHGRENNNRPKDKPVIFIMHGLLGSSADFVLMGPGSGLAYILAEEGFDVWMGNARGNYYSRRHESLRPDALLNTDFWDFSWDEIGNIDLPSMIDYTLAHTGKNRLHYIGFSQGTTSFFVMGSLRPEYNDKIISMHALAPVAYMANNKIRLFNVLAPFSRNLADLAESIGIGEFLPNRQVFTWAGQTFCKDEAIFQPVCSSILFLISGWNVDQLNTIAHYGQGISEKRFRRYDFGWTKNRRIYGSFSPPNYNLGNVRAPVFLHYSQSDPLAHVTDVERLFNELGNPVGKFSIAQRTFGHLDFLYGINATTLVNATISKMLSALLVLFCVAVTHAGRSPNADYVEELIRNNKFGRISDSVPDLAAKYRYPLEEHTVVTPDGYILQMHRIPYGRDNNNEPGDKPVVFVMHGLWGSSADFILMGPGSGLDYTLEYTGKQQLHYIGFSQGTTSFFVMGSLRPEYNDKIISMHALAPIAYMAHVPNLLLRALAPFATQIADVANLLGIGEFLSHSPFYTWAGQSLCSDEAVFQPVCSNILFLISGYSPDQLNTTMLPVILGHFPAGSSIRQATHYLQGISQKGFRRYNFGLLRNQKIYGSISPPDYNLGNITAPVFLYYSEGDALSRVLDVERLYNELPFAEKFLNADSNYGHIDYAYGINATSLVYDYVINTITSLENQNK</sequence>
<organism evidence="8 9">
    <name type="scientific">Leptidea sinapis</name>
    <dbReference type="NCBI Taxonomy" id="189913"/>
    <lineage>
        <taxon>Eukaryota</taxon>
        <taxon>Metazoa</taxon>
        <taxon>Ecdysozoa</taxon>
        <taxon>Arthropoda</taxon>
        <taxon>Hexapoda</taxon>
        <taxon>Insecta</taxon>
        <taxon>Pterygota</taxon>
        <taxon>Neoptera</taxon>
        <taxon>Endopterygota</taxon>
        <taxon>Lepidoptera</taxon>
        <taxon>Glossata</taxon>
        <taxon>Ditrysia</taxon>
        <taxon>Papilionoidea</taxon>
        <taxon>Pieridae</taxon>
        <taxon>Dismorphiinae</taxon>
        <taxon>Leptidea</taxon>
    </lineage>
</organism>
<protein>
    <recommendedName>
        <fullName evidence="7">Partial AB-hydrolase lipase domain-containing protein</fullName>
    </recommendedName>
</protein>
<comment type="similarity">
    <text evidence="1">Belongs to the AB hydrolase superfamily. Lipase family.</text>
</comment>
<dbReference type="FunFam" id="3.40.50.1820:FF:000057">
    <property type="entry name" value="Lipase"/>
    <property type="match status" value="1"/>
</dbReference>
<name>A0A5E4QFE6_9NEOP</name>
<gene>
    <name evidence="8" type="ORF">LSINAPIS_LOCUS7600</name>
</gene>
<keyword evidence="6" id="KW-0325">Glycoprotein</keyword>
<evidence type="ECO:0000313" key="8">
    <source>
        <dbReference type="EMBL" id="VVC96004.1"/>
    </source>
</evidence>
<keyword evidence="2" id="KW-0732">Signal</keyword>
<dbReference type="Proteomes" id="UP000324832">
    <property type="component" value="Unassembled WGS sequence"/>
</dbReference>
<dbReference type="InterPro" id="IPR006693">
    <property type="entry name" value="AB_hydrolase_lipase"/>
</dbReference>
<evidence type="ECO:0000256" key="1">
    <source>
        <dbReference type="ARBA" id="ARBA00010701"/>
    </source>
</evidence>
<dbReference type="PANTHER" id="PTHR11005">
    <property type="entry name" value="LYSOSOMAL ACID LIPASE-RELATED"/>
    <property type="match status" value="1"/>
</dbReference>
<evidence type="ECO:0000256" key="6">
    <source>
        <dbReference type="ARBA" id="ARBA00023180"/>
    </source>
</evidence>
<dbReference type="SUPFAM" id="SSF53474">
    <property type="entry name" value="alpha/beta-Hydrolases"/>
    <property type="match status" value="3"/>
</dbReference>
<dbReference type="Pfam" id="PF04083">
    <property type="entry name" value="Abhydro_lipase"/>
    <property type="match status" value="3"/>
</dbReference>
<evidence type="ECO:0000256" key="3">
    <source>
        <dbReference type="ARBA" id="ARBA00022801"/>
    </source>
</evidence>